<gene>
    <name evidence="1" type="ORF">DL240_12300</name>
</gene>
<protein>
    <submittedName>
        <fullName evidence="1">Uncharacterized protein</fullName>
    </submittedName>
</protein>
<dbReference type="EMBL" id="QHKO01000005">
    <property type="protein sequence ID" value="RAL21632.1"/>
    <property type="molecule type" value="Genomic_DNA"/>
</dbReference>
<dbReference type="PROSITE" id="PS51257">
    <property type="entry name" value="PROKAR_LIPOPROTEIN"/>
    <property type="match status" value="1"/>
</dbReference>
<dbReference type="AlphaFoldDB" id="A0A328C3R8"/>
<proteinExistence type="predicted"/>
<accession>A0A328C3R8</accession>
<organism evidence="1 2">
    <name type="scientific">Lujinxingia litoralis</name>
    <dbReference type="NCBI Taxonomy" id="2211119"/>
    <lineage>
        <taxon>Bacteria</taxon>
        <taxon>Deltaproteobacteria</taxon>
        <taxon>Bradymonadales</taxon>
        <taxon>Lujinxingiaceae</taxon>
        <taxon>Lujinxingia</taxon>
    </lineage>
</organism>
<dbReference type="Proteomes" id="UP000249169">
    <property type="component" value="Unassembled WGS sequence"/>
</dbReference>
<name>A0A328C3R8_9DELT</name>
<reference evidence="1 2" key="1">
    <citation type="submission" date="2018-05" db="EMBL/GenBank/DDBJ databases">
        <title>Lujinxingia marina gen. nov. sp. nov., a new facultative anaerobic member of the class Deltaproteobacteria, and proposal of Lujinxingaceae fam. nov.</title>
        <authorList>
            <person name="Li C.-M."/>
        </authorList>
    </citation>
    <scope>NUCLEOTIDE SEQUENCE [LARGE SCALE GENOMIC DNA]</scope>
    <source>
        <strain evidence="1 2">B210</strain>
    </source>
</reference>
<evidence type="ECO:0000313" key="2">
    <source>
        <dbReference type="Proteomes" id="UP000249169"/>
    </source>
</evidence>
<evidence type="ECO:0000313" key="1">
    <source>
        <dbReference type="EMBL" id="RAL21632.1"/>
    </source>
</evidence>
<comment type="caution">
    <text evidence="1">The sequence shown here is derived from an EMBL/GenBank/DDBJ whole genome shotgun (WGS) entry which is preliminary data.</text>
</comment>
<dbReference type="RefSeq" id="WP_111730197.1">
    <property type="nucleotide sequence ID" value="NZ_QHKO01000005.1"/>
</dbReference>
<keyword evidence="2" id="KW-1185">Reference proteome</keyword>
<sequence length="180" mass="19244">MSYKPWRAAGALLLLLLMLSLTSCGIAAFSFTQESDVIEIEGQGSSLLGLGSLFPTTIPLTVNLAQELEAQDATGASAVYLTGVRFELEDDSQAPDFDFIDAVTINIASAQSGSELPEVDLAWRDPAPEGAGSFELEVAEGIDLKPYIEEGMRLNSAASGSAPDDDARFRVFAEFRVEVF</sequence>
<dbReference type="OrthoDB" id="5511862at2"/>